<evidence type="ECO:0000256" key="2">
    <source>
        <dbReference type="ARBA" id="ARBA00005992"/>
    </source>
</evidence>
<dbReference type="PROSITE" id="PS52029">
    <property type="entry name" value="LD_TPASE"/>
    <property type="match status" value="1"/>
</dbReference>
<evidence type="ECO:0000256" key="3">
    <source>
        <dbReference type="ARBA" id="ARBA00022679"/>
    </source>
</evidence>
<evidence type="ECO:0000256" key="1">
    <source>
        <dbReference type="ARBA" id="ARBA00004752"/>
    </source>
</evidence>
<feature type="active site" description="Proton donor/acceptor" evidence="7">
    <location>
        <position position="154"/>
    </location>
</feature>
<dbReference type="PANTHER" id="PTHR36699">
    <property type="entry name" value="LD-TRANSPEPTIDASE"/>
    <property type="match status" value="1"/>
</dbReference>
<dbReference type="InterPro" id="IPR038063">
    <property type="entry name" value="Transpep_catalytic_dom"/>
</dbReference>
<keyword evidence="3" id="KW-0808">Transferase</keyword>
<keyword evidence="8" id="KW-0812">Transmembrane</keyword>
<accession>A0A9Q2RVX4</accession>
<keyword evidence="6 7" id="KW-0961">Cell wall biogenesis/degradation</keyword>
<keyword evidence="8" id="KW-1133">Transmembrane helix</keyword>
<evidence type="ECO:0000256" key="6">
    <source>
        <dbReference type="ARBA" id="ARBA00023316"/>
    </source>
</evidence>
<dbReference type="GO" id="GO:0071555">
    <property type="term" value="P:cell wall organization"/>
    <property type="evidence" value="ECO:0007669"/>
    <property type="project" value="UniProtKB-UniRule"/>
</dbReference>
<dbReference type="CDD" id="cd16913">
    <property type="entry name" value="YkuD_like"/>
    <property type="match status" value="1"/>
</dbReference>
<evidence type="ECO:0000256" key="7">
    <source>
        <dbReference type="PROSITE-ProRule" id="PRU01373"/>
    </source>
</evidence>
<keyword evidence="5 7" id="KW-0573">Peptidoglycan synthesis</keyword>
<dbReference type="GO" id="GO:0004180">
    <property type="term" value="F:carboxypeptidase activity"/>
    <property type="evidence" value="ECO:0007669"/>
    <property type="project" value="UniProtKB-ARBA"/>
</dbReference>
<feature type="active site" description="Nucleophile" evidence="7">
    <location>
        <position position="176"/>
    </location>
</feature>
<dbReference type="EMBL" id="JAFBWN010000001">
    <property type="protein sequence ID" value="MBM2353439.1"/>
    <property type="molecule type" value="Genomic_DNA"/>
</dbReference>
<feature type="transmembrane region" description="Helical" evidence="8">
    <location>
        <begin position="22"/>
        <end position="40"/>
    </location>
</feature>
<dbReference type="Proteomes" id="UP000809337">
    <property type="component" value="Unassembled WGS sequence"/>
</dbReference>
<keyword evidence="8" id="KW-0472">Membrane</keyword>
<organism evidence="10 11">
    <name type="scientific">Pseudosulfitobacter pseudonitzschiae</name>
    <dbReference type="NCBI Taxonomy" id="1402135"/>
    <lineage>
        <taxon>Bacteria</taxon>
        <taxon>Pseudomonadati</taxon>
        <taxon>Pseudomonadota</taxon>
        <taxon>Alphaproteobacteria</taxon>
        <taxon>Rhodobacterales</taxon>
        <taxon>Roseobacteraceae</taxon>
        <taxon>Pseudosulfitobacter</taxon>
    </lineage>
</organism>
<evidence type="ECO:0000313" key="10">
    <source>
        <dbReference type="EMBL" id="MBM2353439.1"/>
    </source>
</evidence>
<keyword evidence="4 7" id="KW-0133">Cell shape</keyword>
<comment type="pathway">
    <text evidence="1 7">Cell wall biogenesis; peptidoglycan biosynthesis.</text>
</comment>
<comment type="similarity">
    <text evidence="2">Belongs to the YkuD family.</text>
</comment>
<protein>
    <submittedName>
        <fullName evidence="10">L,D-transpeptidase family protein</fullName>
    </submittedName>
</protein>
<dbReference type="InterPro" id="IPR005490">
    <property type="entry name" value="LD_TPept_cat_dom"/>
</dbReference>
<evidence type="ECO:0000256" key="4">
    <source>
        <dbReference type="ARBA" id="ARBA00022960"/>
    </source>
</evidence>
<sequence length="207" mass="22903">MPGLGLVNLLCWSEGYQLKRRCFFRVLLMMALMGVAVMGYTKVMARISLAEPPLQAADALLADHLIVSKADRRLYLMQDGRVLQSYDIAMGARWDGGPKQSEGDERTPEGEYRIDWRNPQSVAHLSLHISYPDAADQARAAQGGYDPGGNIMIHGLPNGWGAIGPLHLLMNWTDGCIAVTNSEMREIWARTPDGTPITIKPEWTPEA</sequence>
<gene>
    <name evidence="10" type="ORF">JQX14_02735</name>
</gene>
<evidence type="ECO:0000259" key="9">
    <source>
        <dbReference type="PROSITE" id="PS52029"/>
    </source>
</evidence>
<dbReference type="GO" id="GO:0008360">
    <property type="term" value="P:regulation of cell shape"/>
    <property type="evidence" value="ECO:0007669"/>
    <property type="project" value="UniProtKB-UniRule"/>
</dbReference>
<proteinExistence type="inferred from homology"/>
<dbReference type="GO" id="GO:0016740">
    <property type="term" value="F:transferase activity"/>
    <property type="evidence" value="ECO:0007669"/>
    <property type="project" value="UniProtKB-KW"/>
</dbReference>
<dbReference type="PANTHER" id="PTHR36699:SF1">
    <property type="entry name" value="L,D-TRANSPEPTIDASE YAFK-RELATED"/>
    <property type="match status" value="1"/>
</dbReference>
<evidence type="ECO:0000256" key="5">
    <source>
        <dbReference type="ARBA" id="ARBA00022984"/>
    </source>
</evidence>
<comment type="caution">
    <text evidence="10">The sequence shown here is derived from an EMBL/GenBank/DDBJ whole genome shotgun (WGS) entry which is preliminary data.</text>
</comment>
<dbReference type="Pfam" id="PF03734">
    <property type="entry name" value="YkuD"/>
    <property type="match status" value="1"/>
</dbReference>
<dbReference type="Gene3D" id="2.40.440.10">
    <property type="entry name" value="L,D-transpeptidase catalytic domain-like"/>
    <property type="match status" value="1"/>
</dbReference>
<feature type="domain" description="L,D-TPase catalytic" evidence="9">
    <location>
        <begin position="63"/>
        <end position="200"/>
    </location>
</feature>
<reference evidence="10" key="1">
    <citation type="submission" date="2021-01" db="EMBL/GenBank/DDBJ databases">
        <title>Diatom-associated Roseobacters Show Island Model of Population Structure.</title>
        <authorList>
            <person name="Qu L."/>
            <person name="Feng X."/>
            <person name="Chen Y."/>
            <person name="Li L."/>
            <person name="Wang X."/>
            <person name="Hu Z."/>
            <person name="Wang H."/>
            <person name="Luo H."/>
        </authorList>
    </citation>
    <scope>NUCLEOTIDE SEQUENCE</scope>
    <source>
        <strain evidence="10">SM26-45</strain>
    </source>
</reference>
<dbReference type="SUPFAM" id="SSF141523">
    <property type="entry name" value="L,D-transpeptidase catalytic domain-like"/>
    <property type="match status" value="1"/>
</dbReference>
<evidence type="ECO:0000256" key="8">
    <source>
        <dbReference type="SAM" id="Phobius"/>
    </source>
</evidence>
<dbReference type="GO" id="GO:0009252">
    <property type="term" value="P:peptidoglycan biosynthetic process"/>
    <property type="evidence" value="ECO:0007669"/>
    <property type="project" value="UniProtKB-KW"/>
</dbReference>
<evidence type="ECO:0000313" key="11">
    <source>
        <dbReference type="Proteomes" id="UP000809337"/>
    </source>
</evidence>
<dbReference type="AlphaFoldDB" id="A0A9Q2RVX4"/>
<name>A0A9Q2RVX4_9RHOB</name>